<dbReference type="EMBL" id="VSRR010070275">
    <property type="protein sequence ID" value="MPC86017.1"/>
    <property type="molecule type" value="Genomic_DNA"/>
</dbReference>
<dbReference type="AlphaFoldDB" id="A0A5B7IX39"/>
<sequence length="140" mass="15791">MSQRYHQHTSGYYQSPASALTRESLLKLVVENPLLPGRSGIHQVLLPRTTLLTRSTSQSRSTTTRAHSQNCYSPLLSSPLPSQWILWLQESPSRMTLSGQTFSGVAFLWRLEEQLLSTSRLPPPRYLLNPASNPQPSRHP</sequence>
<name>A0A5B7IX39_PORTR</name>
<comment type="caution">
    <text evidence="1">The sequence shown here is derived from an EMBL/GenBank/DDBJ whole genome shotgun (WGS) entry which is preliminary data.</text>
</comment>
<evidence type="ECO:0000313" key="2">
    <source>
        <dbReference type="Proteomes" id="UP000324222"/>
    </source>
</evidence>
<evidence type="ECO:0000313" key="1">
    <source>
        <dbReference type="EMBL" id="MPC86017.1"/>
    </source>
</evidence>
<proteinExistence type="predicted"/>
<dbReference type="Proteomes" id="UP000324222">
    <property type="component" value="Unassembled WGS sequence"/>
</dbReference>
<keyword evidence="2" id="KW-1185">Reference proteome</keyword>
<organism evidence="1 2">
    <name type="scientific">Portunus trituberculatus</name>
    <name type="common">Swimming crab</name>
    <name type="synonym">Neptunus trituberculatus</name>
    <dbReference type="NCBI Taxonomy" id="210409"/>
    <lineage>
        <taxon>Eukaryota</taxon>
        <taxon>Metazoa</taxon>
        <taxon>Ecdysozoa</taxon>
        <taxon>Arthropoda</taxon>
        <taxon>Crustacea</taxon>
        <taxon>Multicrustacea</taxon>
        <taxon>Malacostraca</taxon>
        <taxon>Eumalacostraca</taxon>
        <taxon>Eucarida</taxon>
        <taxon>Decapoda</taxon>
        <taxon>Pleocyemata</taxon>
        <taxon>Brachyura</taxon>
        <taxon>Eubrachyura</taxon>
        <taxon>Portunoidea</taxon>
        <taxon>Portunidae</taxon>
        <taxon>Portuninae</taxon>
        <taxon>Portunus</taxon>
    </lineage>
</organism>
<gene>
    <name evidence="1" type="ORF">E2C01_080829</name>
</gene>
<accession>A0A5B7IX39</accession>
<protein>
    <submittedName>
        <fullName evidence="1">Uncharacterized protein</fullName>
    </submittedName>
</protein>
<reference evidence="1 2" key="1">
    <citation type="submission" date="2019-05" db="EMBL/GenBank/DDBJ databases">
        <title>Another draft genome of Portunus trituberculatus and its Hox gene families provides insights of decapod evolution.</title>
        <authorList>
            <person name="Jeong J.-H."/>
            <person name="Song I."/>
            <person name="Kim S."/>
            <person name="Choi T."/>
            <person name="Kim D."/>
            <person name="Ryu S."/>
            <person name="Kim W."/>
        </authorList>
    </citation>
    <scope>NUCLEOTIDE SEQUENCE [LARGE SCALE GENOMIC DNA]</scope>
    <source>
        <tissue evidence="1">Muscle</tissue>
    </source>
</reference>